<evidence type="ECO:0000256" key="6">
    <source>
        <dbReference type="SAM" id="Phobius"/>
    </source>
</evidence>
<dbReference type="GO" id="GO:0055085">
    <property type="term" value="P:transmembrane transport"/>
    <property type="evidence" value="ECO:0007669"/>
    <property type="project" value="TreeGrafter"/>
</dbReference>
<comment type="caution">
    <text evidence="7">The sequence shown here is derived from an EMBL/GenBank/DDBJ whole genome shotgun (WGS) entry which is preliminary data.</text>
</comment>
<feature type="transmembrane region" description="Helical" evidence="6">
    <location>
        <begin position="27"/>
        <end position="49"/>
    </location>
</feature>
<organism evidence="7 8">
    <name type="scientific">Pelagicoccus mobilis</name>
    <dbReference type="NCBI Taxonomy" id="415221"/>
    <lineage>
        <taxon>Bacteria</taxon>
        <taxon>Pseudomonadati</taxon>
        <taxon>Verrucomicrobiota</taxon>
        <taxon>Opitutia</taxon>
        <taxon>Puniceicoccales</taxon>
        <taxon>Pelagicoccaceae</taxon>
        <taxon>Pelagicoccus</taxon>
    </lineage>
</organism>
<dbReference type="InterPro" id="IPR002549">
    <property type="entry name" value="AI-2E-like"/>
</dbReference>
<evidence type="ECO:0000256" key="5">
    <source>
        <dbReference type="ARBA" id="ARBA00023136"/>
    </source>
</evidence>
<evidence type="ECO:0000313" key="7">
    <source>
        <dbReference type="EMBL" id="MBK1876173.1"/>
    </source>
</evidence>
<dbReference type="Pfam" id="PF01594">
    <property type="entry name" value="AI-2E_transport"/>
    <property type="match status" value="1"/>
</dbReference>
<feature type="transmembrane region" description="Helical" evidence="6">
    <location>
        <begin position="224"/>
        <end position="247"/>
    </location>
</feature>
<dbReference type="GO" id="GO:0016020">
    <property type="term" value="C:membrane"/>
    <property type="evidence" value="ECO:0007669"/>
    <property type="project" value="UniProtKB-SubCell"/>
</dbReference>
<feature type="transmembrane region" description="Helical" evidence="6">
    <location>
        <begin position="61"/>
        <end position="82"/>
    </location>
</feature>
<dbReference type="RefSeq" id="WP_200354390.1">
    <property type="nucleotide sequence ID" value="NZ_JAENIL010000007.1"/>
</dbReference>
<dbReference type="Proteomes" id="UP000617628">
    <property type="component" value="Unassembled WGS sequence"/>
</dbReference>
<comment type="similarity">
    <text evidence="2">Belongs to the autoinducer-2 exporter (AI-2E) (TC 2.A.86) family.</text>
</comment>
<accession>A0A934VQ41</accession>
<evidence type="ECO:0000313" key="8">
    <source>
        <dbReference type="Proteomes" id="UP000617628"/>
    </source>
</evidence>
<sequence length="355" mass="38765">MSPLLRVFLVLSTTLLSFWILTSGKELIIPFVHAVFIWYLINVLSTAIMKLNIRGRTLPASLRYLASALVIVAALATLFNFITQNVSQVISVAPEYQARLQPLIDKALGWFPLEEPPSLREFIAQFDLNTIISGLASSLAGIASNASIIAIYVIFLFLEQRSFGPKIRGMTRGNTSTSSSEIFEIITEIDQDIRTYIGIKTLTSAITGIVSFSIMAAIGLDFAAFWGVLIFFLNFIPTVGSILATIFPSLLSLLVFQSPLPIIGVVGGVTATQVLVGNVLEPKLMGNTLNLSPLVILFSLSLWGALWGVTGMFLCVPITVITMIVCSHFPQTRPFAVLLSANGRVRGKRKPEEQR</sequence>
<evidence type="ECO:0000256" key="3">
    <source>
        <dbReference type="ARBA" id="ARBA00022692"/>
    </source>
</evidence>
<keyword evidence="8" id="KW-1185">Reference proteome</keyword>
<gene>
    <name evidence="7" type="ORF">JIN87_04795</name>
</gene>
<dbReference type="PANTHER" id="PTHR21716:SF64">
    <property type="entry name" value="AI-2 TRANSPORT PROTEIN TQSA"/>
    <property type="match status" value="1"/>
</dbReference>
<name>A0A934VQ41_9BACT</name>
<feature type="transmembrane region" description="Helical" evidence="6">
    <location>
        <begin position="300"/>
        <end position="325"/>
    </location>
</feature>
<feature type="transmembrane region" description="Helical" evidence="6">
    <location>
        <begin position="259"/>
        <end position="280"/>
    </location>
</feature>
<dbReference type="PANTHER" id="PTHR21716">
    <property type="entry name" value="TRANSMEMBRANE PROTEIN"/>
    <property type="match status" value="1"/>
</dbReference>
<keyword evidence="4 6" id="KW-1133">Transmembrane helix</keyword>
<proteinExistence type="inferred from homology"/>
<feature type="transmembrane region" description="Helical" evidence="6">
    <location>
        <begin position="131"/>
        <end position="158"/>
    </location>
</feature>
<evidence type="ECO:0000256" key="1">
    <source>
        <dbReference type="ARBA" id="ARBA00004141"/>
    </source>
</evidence>
<comment type="subcellular location">
    <subcellularLocation>
        <location evidence="1">Membrane</location>
        <topology evidence="1">Multi-pass membrane protein</topology>
    </subcellularLocation>
</comment>
<reference evidence="7" key="1">
    <citation type="submission" date="2021-01" db="EMBL/GenBank/DDBJ databases">
        <title>Modified the classification status of verrucomicrobia.</title>
        <authorList>
            <person name="Feng X."/>
        </authorList>
    </citation>
    <scope>NUCLEOTIDE SEQUENCE</scope>
    <source>
        <strain evidence="7">KCTC 13126</strain>
    </source>
</reference>
<feature type="transmembrane region" description="Helical" evidence="6">
    <location>
        <begin position="197"/>
        <end position="218"/>
    </location>
</feature>
<dbReference type="AlphaFoldDB" id="A0A934VQ41"/>
<keyword evidence="3 6" id="KW-0812">Transmembrane</keyword>
<dbReference type="EMBL" id="JAENIL010000007">
    <property type="protein sequence ID" value="MBK1876173.1"/>
    <property type="molecule type" value="Genomic_DNA"/>
</dbReference>
<evidence type="ECO:0000256" key="2">
    <source>
        <dbReference type="ARBA" id="ARBA00009773"/>
    </source>
</evidence>
<keyword evidence="5 6" id="KW-0472">Membrane</keyword>
<protein>
    <submittedName>
        <fullName evidence="7">AI-2E family transporter</fullName>
    </submittedName>
</protein>
<evidence type="ECO:0000256" key="4">
    <source>
        <dbReference type="ARBA" id="ARBA00022989"/>
    </source>
</evidence>